<dbReference type="InterPro" id="IPR017441">
    <property type="entry name" value="Protein_kinase_ATP_BS"/>
</dbReference>
<keyword evidence="5" id="KW-0418">Kinase</keyword>
<sequence>MSLESSDGNVDADVSESKEPNTVGTNVNLDSEQIGEQKYAAQKIRNAVDLNDLASQPPAVQSNFDHQFASSHRVYVKVMHPYEPRRSDEITLRLGDQIQLLSSDCRHSGGDGWWVGQEPSTGRIGVFPSSYVSFPAHFKDVKKRHASELANMTNLSTPPVEQSASALPTTGVGDAATSNDGNDGMISVNEDTTADLLAVVGENDRSPADLGDTSQVDKRDLKVPQIAGAEVIQQQFIGSGAFGTVYRGRWRSTDVALKVLDLSASQVHKEASHLCRLSHRNVIKFYGICHLGDPSLPALVMEFAYGGPLNLVLAEHPVLGPSTLLDWALQIATGMTYLHDDAKLVHRDLKSSNILIREPITKPYTEKELQDCTLVITDFGMACRYSELVPQQSKLGTVAYAAPEVCRQTGFSFNSDVWAYGVVLWELLTLEAPFRAMEQPRLLYLIAMYNYTLHVPPDVPDLFAKLLTDCWNPQPESRPSFDQIIARLETTKHCDFLSIDSDELSRIQKEWRESIAAHYEEEQKSAAATLSSNMTSTELAEIENDLLVQMESLRCERECLDREKQQLAERAHQIDLKEASYSHMVGTMRRQFMMLAVLAANQLKEMPCPHEPCPKPPPPRKRPFVLNLFRRWGSGDAYHTTKASSSSSLTKERKISMGSQKNMTQQQPPSPQKLSPVSCNPAYGDTLSPSYLSANPSRLGCSVGGVPQISAPANMKHVVHVDQDWVTSFDLNQSTIRLFPSALGEDYDLGQLDTPRTPRSSPFQHCISSGRIGQVQELYVHSPSYGDYSLLEDTMEERGSSHHPCRIHNRQDGSGQVFLDSPANERLVDGDISEDRKPVSSVTFAANQTSFGRFGLRTPMRRSCKGVPRILHKTATHQSASYESSEVGDFLHRSCSHAVGASHFFTPNSTDTSGLEQNRINGFSDSRHSPPASGKPSADTPLPGCTVSPCFDYSPNETCTWRYEHAYERSSPSSVLPQESETRQRSASGPNSSGFVNAHSVFIHSPWDKTVQKPEKPRPDEKLIRMLYSGTPPSSVVPPRYPSLVRPDEQVCATEPCGKKSRNPPTAACASHPCIESALWSAFRLAVSLSCLSGHEITRENDRDVEPSVVNPHLPTVVDQPTGEVNAAKSCRFQQVKSSKRSSRGRLLRIAQKANSNNKLDSDRPQTAENISLIDPRKHVGNIDQWDIFGASSANVLSRMIDEIAEVGDPHSPFLGMLAGSGRRPNPPGNYIDLSKNNQNFNQYRWFGSSPVYQPSTLSSREAFSPHDEDSTCTMRKKSHPGHFVQYRPFTPDEPKCSCANHPLEHKSFDVLPNPRTLCPQSSDQFIHTVVSRIRKQSASLGPTCKLNCIENPRPSHSLGKQHASRVPLPTSLLDPEFGQSNQHSVQLNETNCQFCTHRQRPSFKGSVGVIAGNADDRNLLFTSETPSFGDRCTFEPKADPFSHRSLSSASFNPVALSRDAYLTVTKDGYLNRPAYSPNRPPPELVPDPFPVLNTPECRMFASRRTGASCSALAGVDNSPTDPHVRAPEGETDEREHSDSDDSDSFSYPAHCRPGPDEDGLTLVPSDGWESDARPTGAPHSRLKTDGSIFYDLGSPVDIQGHVRTKPDPNTVSTLPRRPLHRSQAMRESHRPRFMQFSRNRSVPETREISDPIDSRGSSPLPNIETWCPMDSANRRHDSPCGPFVSLHSTLL</sequence>
<feature type="region of interest" description="Disordered" evidence="12">
    <location>
        <begin position="906"/>
        <end position="941"/>
    </location>
</feature>
<feature type="domain" description="SH3" evidence="13">
    <location>
        <begin position="71"/>
        <end position="137"/>
    </location>
</feature>
<keyword evidence="5" id="KW-0808">Transferase</keyword>
<dbReference type="EMBL" id="CAXLJL010000145">
    <property type="protein sequence ID" value="CAL5132873.1"/>
    <property type="molecule type" value="Genomic_DNA"/>
</dbReference>
<dbReference type="SUPFAM" id="SSF50044">
    <property type="entry name" value="SH3-domain"/>
    <property type="match status" value="1"/>
</dbReference>
<keyword evidence="4 10" id="KW-0728">SH3 domain</keyword>
<dbReference type="InterPro" id="IPR001452">
    <property type="entry name" value="SH3_domain"/>
</dbReference>
<comment type="catalytic activity">
    <reaction evidence="8">
        <text>L-threonyl-[protein] + ATP = O-phospho-L-threonyl-[protein] + ADP + H(+)</text>
        <dbReference type="Rhea" id="RHEA:46608"/>
        <dbReference type="Rhea" id="RHEA-COMP:11060"/>
        <dbReference type="Rhea" id="RHEA-COMP:11605"/>
        <dbReference type="ChEBI" id="CHEBI:15378"/>
        <dbReference type="ChEBI" id="CHEBI:30013"/>
        <dbReference type="ChEBI" id="CHEBI:30616"/>
        <dbReference type="ChEBI" id="CHEBI:61977"/>
        <dbReference type="ChEBI" id="CHEBI:456216"/>
        <dbReference type="EC" id="2.7.11.25"/>
    </reaction>
</comment>
<dbReference type="Proteomes" id="UP001497525">
    <property type="component" value="Unassembled WGS sequence"/>
</dbReference>
<feature type="compositionally biased region" description="Polar residues" evidence="12">
    <location>
        <begin position="906"/>
        <end position="924"/>
    </location>
</feature>
<dbReference type="InterPro" id="IPR036028">
    <property type="entry name" value="SH3-like_dom_sf"/>
</dbReference>
<evidence type="ECO:0000259" key="15">
    <source>
        <dbReference type="PROSITE" id="PS50108"/>
    </source>
</evidence>
<feature type="domain" description="CRIB" evidence="15">
    <location>
        <begin position="709"/>
        <end position="722"/>
    </location>
</feature>
<comment type="caution">
    <text evidence="16">The sequence shown here is derived from an EMBL/GenBank/DDBJ whole genome shotgun (WGS) entry which is preliminary data.</text>
</comment>
<keyword evidence="5" id="KW-0723">Serine/threonine-protein kinase</keyword>
<evidence type="ECO:0000256" key="12">
    <source>
        <dbReference type="SAM" id="MobiDB-lite"/>
    </source>
</evidence>
<name>A0AAV2T8Z1_CALDB</name>
<evidence type="ECO:0000256" key="3">
    <source>
        <dbReference type="ARBA" id="ARBA00012406"/>
    </source>
</evidence>
<protein>
    <recommendedName>
        <fullName evidence="3">mitogen-activated protein kinase kinase kinase</fullName>
        <ecNumber evidence="3">2.7.11.25</ecNumber>
    </recommendedName>
</protein>
<feature type="compositionally biased region" description="Polar residues" evidence="12">
    <location>
        <begin position="20"/>
        <end position="30"/>
    </location>
</feature>
<comment type="cofactor">
    <cofactor evidence="1">
        <name>Mg(2+)</name>
        <dbReference type="ChEBI" id="CHEBI:18420"/>
    </cofactor>
</comment>
<reference evidence="16" key="1">
    <citation type="submission" date="2024-06" db="EMBL/GenBank/DDBJ databases">
        <authorList>
            <person name="Liu X."/>
            <person name="Lenzi L."/>
            <person name="Haldenby T S."/>
            <person name="Uol C."/>
        </authorList>
    </citation>
    <scope>NUCLEOTIDE SEQUENCE</scope>
</reference>
<dbReference type="InterPro" id="IPR000719">
    <property type="entry name" value="Prot_kinase_dom"/>
</dbReference>
<dbReference type="InterPro" id="IPR011009">
    <property type="entry name" value="Kinase-like_dom_sf"/>
</dbReference>
<evidence type="ECO:0000256" key="11">
    <source>
        <dbReference type="PROSITE-ProRule" id="PRU10141"/>
    </source>
</evidence>
<proteinExistence type="inferred from homology"/>
<dbReference type="InterPro" id="IPR008271">
    <property type="entry name" value="Ser/Thr_kinase_AS"/>
</dbReference>
<evidence type="ECO:0000256" key="5">
    <source>
        <dbReference type="ARBA" id="ARBA00022527"/>
    </source>
</evidence>
<evidence type="ECO:0000256" key="6">
    <source>
        <dbReference type="ARBA" id="ARBA00022741"/>
    </source>
</evidence>
<evidence type="ECO:0000259" key="13">
    <source>
        <dbReference type="PROSITE" id="PS50002"/>
    </source>
</evidence>
<dbReference type="SMART" id="SM00220">
    <property type="entry name" value="S_TKc"/>
    <property type="match status" value="1"/>
</dbReference>
<feature type="binding site" evidence="11">
    <location>
        <position position="258"/>
    </location>
    <ligand>
        <name>ATP</name>
        <dbReference type="ChEBI" id="CHEBI:30616"/>
    </ligand>
</feature>
<dbReference type="PROSITE" id="PS00108">
    <property type="entry name" value="PROTEIN_KINASE_ST"/>
    <property type="match status" value="1"/>
</dbReference>
<dbReference type="PANTHER" id="PTHR44329">
    <property type="entry name" value="SERINE/THREONINE-PROTEIN KINASE TNNI3K-RELATED"/>
    <property type="match status" value="1"/>
</dbReference>
<dbReference type="PANTHER" id="PTHR44329:SF293">
    <property type="entry name" value="MITOGEN-ACTIVATED PROTEIN KINASE KINASE KINASE"/>
    <property type="match status" value="1"/>
</dbReference>
<evidence type="ECO:0000313" key="16">
    <source>
        <dbReference type="EMBL" id="CAL5132873.1"/>
    </source>
</evidence>
<evidence type="ECO:0000256" key="10">
    <source>
        <dbReference type="PROSITE-ProRule" id="PRU00192"/>
    </source>
</evidence>
<evidence type="ECO:0000256" key="9">
    <source>
        <dbReference type="ARBA" id="ARBA00048329"/>
    </source>
</evidence>
<keyword evidence="6 11" id="KW-0547">Nucleotide-binding</keyword>
<feature type="compositionally biased region" description="Basic and acidic residues" evidence="12">
    <location>
        <begin position="1523"/>
        <end position="1540"/>
    </location>
</feature>
<evidence type="ECO:0000313" key="17">
    <source>
        <dbReference type="Proteomes" id="UP001497525"/>
    </source>
</evidence>
<feature type="region of interest" description="Disordered" evidence="12">
    <location>
        <begin position="1512"/>
        <end position="1587"/>
    </location>
</feature>
<feature type="compositionally biased region" description="Basic and acidic residues" evidence="12">
    <location>
        <begin position="1642"/>
        <end position="1654"/>
    </location>
</feature>
<evidence type="ECO:0000256" key="8">
    <source>
        <dbReference type="ARBA" id="ARBA00047559"/>
    </source>
</evidence>
<dbReference type="PROSITE" id="PS00107">
    <property type="entry name" value="PROTEIN_KINASE_ATP"/>
    <property type="match status" value="1"/>
</dbReference>
<feature type="region of interest" description="Disordered" evidence="12">
    <location>
        <begin position="1601"/>
        <end position="1663"/>
    </location>
</feature>
<feature type="region of interest" description="Disordered" evidence="12">
    <location>
        <begin position="1"/>
        <end position="30"/>
    </location>
</feature>
<dbReference type="SMART" id="SM00326">
    <property type="entry name" value="SH3"/>
    <property type="match status" value="1"/>
</dbReference>
<comment type="catalytic activity">
    <reaction evidence="9">
        <text>L-seryl-[protein] + ATP = O-phospho-L-seryl-[protein] + ADP + H(+)</text>
        <dbReference type="Rhea" id="RHEA:17989"/>
        <dbReference type="Rhea" id="RHEA-COMP:9863"/>
        <dbReference type="Rhea" id="RHEA-COMP:11604"/>
        <dbReference type="ChEBI" id="CHEBI:15378"/>
        <dbReference type="ChEBI" id="CHEBI:29999"/>
        <dbReference type="ChEBI" id="CHEBI:30616"/>
        <dbReference type="ChEBI" id="CHEBI:83421"/>
        <dbReference type="ChEBI" id="CHEBI:456216"/>
        <dbReference type="EC" id="2.7.11.25"/>
    </reaction>
</comment>
<dbReference type="Pfam" id="PF07714">
    <property type="entry name" value="PK_Tyr_Ser-Thr"/>
    <property type="match status" value="1"/>
</dbReference>
<evidence type="ECO:0000256" key="7">
    <source>
        <dbReference type="ARBA" id="ARBA00022840"/>
    </source>
</evidence>
<dbReference type="GO" id="GO:0004706">
    <property type="term" value="F:JUN kinase kinase kinase activity"/>
    <property type="evidence" value="ECO:0007669"/>
    <property type="project" value="TreeGrafter"/>
</dbReference>
<dbReference type="Pfam" id="PF14604">
    <property type="entry name" value="SH3_9"/>
    <property type="match status" value="1"/>
</dbReference>
<dbReference type="PROSITE" id="PS50108">
    <property type="entry name" value="CRIB"/>
    <property type="match status" value="1"/>
</dbReference>
<dbReference type="PROSITE" id="PS50011">
    <property type="entry name" value="PROTEIN_KINASE_DOM"/>
    <property type="match status" value="1"/>
</dbReference>
<dbReference type="InterPro" id="IPR051681">
    <property type="entry name" value="Ser/Thr_Kinases-Pseudokinases"/>
</dbReference>
<dbReference type="PROSITE" id="PS50002">
    <property type="entry name" value="SH3"/>
    <property type="match status" value="1"/>
</dbReference>
<accession>A0AAV2T8Z1</accession>
<dbReference type="GO" id="GO:0005524">
    <property type="term" value="F:ATP binding"/>
    <property type="evidence" value="ECO:0007669"/>
    <property type="project" value="UniProtKB-UniRule"/>
</dbReference>
<feature type="region of interest" description="Disordered" evidence="12">
    <location>
        <begin position="970"/>
        <end position="995"/>
    </location>
</feature>
<dbReference type="Gene3D" id="3.30.200.20">
    <property type="entry name" value="Phosphorylase Kinase, domain 1"/>
    <property type="match status" value="1"/>
</dbReference>
<feature type="region of interest" description="Disordered" evidence="12">
    <location>
        <begin position="153"/>
        <end position="187"/>
    </location>
</feature>
<evidence type="ECO:0000256" key="1">
    <source>
        <dbReference type="ARBA" id="ARBA00001946"/>
    </source>
</evidence>
<evidence type="ECO:0000256" key="2">
    <source>
        <dbReference type="ARBA" id="ARBA00006529"/>
    </source>
</evidence>
<evidence type="ECO:0000259" key="14">
    <source>
        <dbReference type="PROSITE" id="PS50011"/>
    </source>
</evidence>
<dbReference type="InterPro" id="IPR001245">
    <property type="entry name" value="Ser-Thr/Tyr_kinase_cat_dom"/>
</dbReference>
<organism evidence="16 17">
    <name type="scientific">Calicophoron daubneyi</name>
    <name type="common">Rumen fluke</name>
    <name type="synonym">Paramphistomum daubneyi</name>
    <dbReference type="NCBI Taxonomy" id="300641"/>
    <lineage>
        <taxon>Eukaryota</taxon>
        <taxon>Metazoa</taxon>
        <taxon>Spiralia</taxon>
        <taxon>Lophotrochozoa</taxon>
        <taxon>Platyhelminthes</taxon>
        <taxon>Trematoda</taxon>
        <taxon>Digenea</taxon>
        <taxon>Plagiorchiida</taxon>
        <taxon>Pronocephalata</taxon>
        <taxon>Paramphistomoidea</taxon>
        <taxon>Paramphistomidae</taxon>
        <taxon>Calicophoron</taxon>
    </lineage>
</organism>
<comment type="similarity">
    <text evidence="2">Belongs to the protein kinase superfamily. STE Ser/Thr protein kinase family. MAP kinase kinase kinase subfamily.</text>
</comment>
<feature type="region of interest" description="Disordered" evidence="12">
    <location>
        <begin position="638"/>
        <end position="677"/>
    </location>
</feature>
<dbReference type="Gene3D" id="1.10.510.10">
    <property type="entry name" value="Transferase(Phosphotransferase) domain 1"/>
    <property type="match status" value="1"/>
</dbReference>
<dbReference type="InterPro" id="IPR000095">
    <property type="entry name" value="CRIB_dom"/>
</dbReference>
<keyword evidence="7 11" id="KW-0067">ATP-binding</keyword>
<feature type="compositionally biased region" description="Polar residues" evidence="12">
    <location>
        <begin position="153"/>
        <end position="168"/>
    </location>
</feature>
<dbReference type="EC" id="2.7.11.25" evidence="3"/>
<gene>
    <name evidence="16" type="ORF">CDAUBV1_LOCUS5755</name>
</gene>
<feature type="domain" description="Protein kinase" evidence="14">
    <location>
        <begin position="231"/>
        <end position="496"/>
    </location>
</feature>
<dbReference type="SUPFAM" id="SSF56112">
    <property type="entry name" value="Protein kinase-like (PK-like)"/>
    <property type="match status" value="1"/>
</dbReference>
<evidence type="ECO:0000256" key="4">
    <source>
        <dbReference type="ARBA" id="ARBA00022443"/>
    </source>
</evidence>
<dbReference type="Gene3D" id="2.30.30.40">
    <property type="entry name" value="SH3 Domains"/>
    <property type="match status" value="1"/>
</dbReference>